<name>C1F748_ACIC5</name>
<dbReference type="Proteomes" id="UP000002207">
    <property type="component" value="Chromosome"/>
</dbReference>
<dbReference type="EMBL" id="CP001472">
    <property type="protein sequence ID" value="ACO32601.1"/>
    <property type="molecule type" value="Genomic_DNA"/>
</dbReference>
<evidence type="ECO:0000313" key="3">
    <source>
        <dbReference type="Proteomes" id="UP000002207"/>
    </source>
</evidence>
<reference evidence="2 3" key="1">
    <citation type="journal article" date="2009" name="Appl. Environ. Microbiol.">
        <title>Three genomes from the phylum Acidobacteria provide insight into the lifestyles of these microorganisms in soils.</title>
        <authorList>
            <person name="Ward N.L."/>
            <person name="Challacombe J.F."/>
            <person name="Janssen P.H."/>
            <person name="Henrissat B."/>
            <person name="Coutinho P.M."/>
            <person name="Wu M."/>
            <person name="Xie G."/>
            <person name="Haft D.H."/>
            <person name="Sait M."/>
            <person name="Badger J."/>
            <person name="Barabote R.D."/>
            <person name="Bradley B."/>
            <person name="Brettin T.S."/>
            <person name="Brinkac L.M."/>
            <person name="Bruce D."/>
            <person name="Creasy T."/>
            <person name="Daugherty S.C."/>
            <person name="Davidsen T.M."/>
            <person name="DeBoy R.T."/>
            <person name="Detter J.C."/>
            <person name="Dodson R.J."/>
            <person name="Durkin A.S."/>
            <person name="Ganapathy A."/>
            <person name="Gwinn-Giglio M."/>
            <person name="Han C.S."/>
            <person name="Khouri H."/>
            <person name="Kiss H."/>
            <person name="Kothari S.P."/>
            <person name="Madupu R."/>
            <person name="Nelson K.E."/>
            <person name="Nelson W.C."/>
            <person name="Paulsen I."/>
            <person name="Penn K."/>
            <person name="Ren Q."/>
            <person name="Rosovitz M.J."/>
            <person name="Selengut J.D."/>
            <person name="Shrivastava S."/>
            <person name="Sullivan S.A."/>
            <person name="Tapia R."/>
            <person name="Thompson L.S."/>
            <person name="Watkins K.L."/>
            <person name="Yang Q."/>
            <person name="Yu C."/>
            <person name="Zafar N."/>
            <person name="Zhou L."/>
            <person name="Kuske C.R."/>
        </authorList>
    </citation>
    <scope>NUCLEOTIDE SEQUENCE [LARGE SCALE GENOMIC DNA]</scope>
    <source>
        <strain evidence="3">ATCC 51196 / DSM 11244 / BCRC 80197 / JCM 7670 / NBRC 15755 / NCIMB 13165 / 161</strain>
    </source>
</reference>
<gene>
    <name evidence="2" type="ordered locus">ACP_1602</name>
</gene>
<sequence>MPVFSPQFSVFSSQFSVPSGRSLSARRHSEACFWPKRGGKNPGDASGVDAARSLSHLLASIAEEARGSMGNVLNPTRHHALAGNSPISCYSEIRASFYSRVSLLGIANVNPHSHYLTFRINHLRPSFRKMRKCESPFTFQVRPLPPTKSRPRMGETSGSIGS</sequence>
<dbReference type="AlphaFoldDB" id="C1F748"/>
<evidence type="ECO:0000256" key="1">
    <source>
        <dbReference type="SAM" id="MobiDB-lite"/>
    </source>
</evidence>
<proteinExistence type="predicted"/>
<dbReference type="KEGG" id="aca:ACP_1602"/>
<organism evidence="2 3">
    <name type="scientific">Acidobacterium capsulatum (strain ATCC 51196 / DSM 11244 / BCRC 80197 / JCM 7670 / NBRC 15755 / NCIMB 13165 / 161)</name>
    <dbReference type="NCBI Taxonomy" id="240015"/>
    <lineage>
        <taxon>Bacteria</taxon>
        <taxon>Pseudomonadati</taxon>
        <taxon>Acidobacteriota</taxon>
        <taxon>Terriglobia</taxon>
        <taxon>Terriglobales</taxon>
        <taxon>Acidobacteriaceae</taxon>
        <taxon>Acidobacterium</taxon>
    </lineage>
</organism>
<dbReference type="HOGENOM" id="CLU_1631780_0_0_0"/>
<dbReference type="InParanoid" id="C1F748"/>
<feature type="region of interest" description="Disordered" evidence="1">
    <location>
        <begin position="138"/>
        <end position="162"/>
    </location>
</feature>
<keyword evidence="3" id="KW-1185">Reference proteome</keyword>
<protein>
    <submittedName>
        <fullName evidence="2">Uncharacterized protein</fullName>
    </submittedName>
</protein>
<accession>C1F748</accession>
<evidence type="ECO:0000313" key="2">
    <source>
        <dbReference type="EMBL" id="ACO32601.1"/>
    </source>
</evidence>